<keyword evidence="3" id="KW-1185">Reference proteome</keyword>
<feature type="compositionally biased region" description="Acidic residues" evidence="1">
    <location>
        <begin position="8"/>
        <end position="20"/>
    </location>
</feature>
<dbReference type="RefSeq" id="XP_022298100.1">
    <property type="nucleotide sequence ID" value="XM_022442392.1"/>
</dbReference>
<evidence type="ECO:0000256" key="2">
    <source>
        <dbReference type="SAM" id="Phobius"/>
    </source>
</evidence>
<dbReference type="KEGG" id="cvn:111107277"/>
<feature type="transmembrane region" description="Helical" evidence="2">
    <location>
        <begin position="108"/>
        <end position="127"/>
    </location>
</feature>
<dbReference type="Proteomes" id="UP000694844">
    <property type="component" value="Chromosome 8"/>
</dbReference>
<proteinExistence type="predicted"/>
<sequence length="348" mass="36941">MKRRGNNDDTDSEAEDDDNESTVIKTTISTSSSPSSLSSPSASTTASTSEIQLSTLTSATTLETTSDSPTSTSLVPTPSSRPSPTELTAPTAVITNIEAQTALKASAIVLPIFLGIVLVAIVLSFLFRSKLQRIWKQYIKQRIKMRRGLNSNTDTITGRTDNPNSVYNAAYAVIENEVIVSSLPAGVWIQQRSVPVDESYSVLNKENNVSCNELNVSDNSPQYDLLKHNKRASMSISHDTNVYSSANPANCQTADQEDYSTANLGGVYSTANPGGACSTANSGSAYSSVNPGGAYSSVNPGGAYSSANWASGANHGNVYSFENQNTTESTAVHGNYSSLNENNHYSSI</sequence>
<keyword evidence="2" id="KW-1133">Transmembrane helix</keyword>
<accession>A0A8B8B3V7</accession>
<gene>
    <name evidence="4" type="primary">LOC111107277</name>
</gene>
<dbReference type="AlphaFoldDB" id="A0A8B8B3V7"/>
<evidence type="ECO:0000313" key="4">
    <source>
        <dbReference type="RefSeq" id="XP_022298100.1"/>
    </source>
</evidence>
<keyword evidence="2" id="KW-0472">Membrane</keyword>
<dbReference type="OrthoDB" id="10676332at2759"/>
<organism evidence="3 4">
    <name type="scientific">Crassostrea virginica</name>
    <name type="common">Eastern oyster</name>
    <dbReference type="NCBI Taxonomy" id="6565"/>
    <lineage>
        <taxon>Eukaryota</taxon>
        <taxon>Metazoa</taxon>
        <taxon>Spiralia</taxon>
        <taxon>Lophotrochozoa</taxon>
        <taxon>Mollusca</taxon>
        <taxon>Bivalvia</taxon>
        <taxon>Autobranchia</taxon>
        <taxon>Pteriomorphia</taxon>
        <taxon>Ostreida</taxon>
        <taxon>Ostreoidea</taxon>
        <taxon>Ostreidae</taxon>
        <taxon>Crassostrea</taxon>
    </lineage>
</organism>
<keyword evidence="2" id="KW-0812">Transmembrane</keyword>
<evidence type="ECO:0000256" key="1">
    <source>
        <dbReference type="SAM" id="MobiDB-lite"/>
    </source>
</evidence>
<reference evidence="4" key="1">
    <citation type="submission" date="2025-08" db="UniProtKB">
        <authorList>
            <consortium name="RefSeq"/>
        </authorList>
    </citation>
    <scope>IDENTIFICATION</scope>
    <source>
        <tissue evidence="4">Whole sample</tissue>
    </source>
</reference>
<name>A0A8B8B3V7_CRAVI</name>
<protein>
    <submittedName>
        <fullName evidence="4">Cell wall protein RBR3-like</fullName>
    </submittedName>
</protein>
<feature type="region of interest" description="Disordered" evidence="1">
    <location>
        <begin position="1"/>
        <end position="87"/>
    </location>
</feature>
<feature type="compositionally biased region" description="Low complexity" evidence="1">
    <location>
        <begin position="21"/>
        <end position="87"/>
    </location>
</feature>
<evidence type="ECO:0000313" key="3">
    <source>
        <dbReference type="Proteomes" id="UP000694844"/>
    </source>
</evidence>
<dbReference type="GeneID" id="111107277"/>